<evidence type="ECO:0000313" key="2">
    <source>
        <dbReference type="EMBL" id="SEO40415.1"/>
    </source>
</evidence>
<evidence type="ECO:0000313" key="3">
    <source>
        <dbReference type="Proteomes" id="UP000198814"/>
    </source>
</evidence>
<dbReference type="InterPro" id="IPR025498">
    <property type="entry name" value="DUF4389"/>
</dbReference>
<protein>
    <recommendedName>
        <fullName evidence="4">DUF4389 domain-containing protein</fullName>
    </recommendedName>
</protein>
<gene>
    <name evidence="2" type="ORF">SAMN05216333_10966</name>
</gene>
<dbReference type="RefSeq" id="WP_090318522.1">
    <property type="nucleotide sequence ID" value="NZ_FNOE01000010.1"/>
</dbReference>
<dbReference type="Pfam" id="PF14333">
    <property type="entry name" value="DUF4389"/>
    <property type="match status" value="1"/>
</dbReference>
<reference evidence="3" key="1">
    <citation type="submission" date="2016-10" db="EMBL/GenBank/DDBJ databases">
        <authorList>
            <person name="Varghese N."/>
            <person name="Submissions S."/>
        </authorList>
    </citation>
    <scope>NUCLEOTIDE SEQUENCE [LARGE SCALE GENOMIC DNA]</scope>
    <source>
        <strain evidence="3">Nm76</strain>
    </source>
</reference>
<dbReference type="STRING" id="42354.SAMN05216333_10966"/>
<keyword evidence="1" id="KW-0472">Membrane</keyword>
<sequence>MNEEIKQRIQKRENWQRGLFMFFFMFIYGFSNSLVIGILFFQFATLILTGKTNEFLLGFSQSLSIYIHQIINFLTFNSEQRPFPFSTWPNASDTRDMIKDSSKND</sequence>
<keyword evidence="1" id="KW-1133">Transmembrane helix</keyword>
<keyword evidence="3" id="KW-1185">Reference proteome</keyword>
<organism evidence="2 3">
    <name type="scientific">Nitrosomonas oligotropha</name>
    <dbReference type="NCBI Taxonomy" id="42354"/>
    <lineage>
        <taxon>Bacteria</taxon>
        <taxon>Pseudomonadati</taxon>
        <taxon>Pseudomonadota</taxon>
        <taxon>Betaproteobacteria</taxon>
        <taxon>Nitrosomonadales</taxon>
        <taxon>Nitrosomonadaceae</taxon>
        <taxon>Nitrosomonas</taxon>
    </lineage>
</organism>
<accession>A0A1H8PET3</accession>
<dbReference type="AlphaFoldDB" id="A0A1H8PET3"/>
<name>A0A1H8PET3_9PROT</name>
<evidence type="ECO:0000256" key="1">
    <source>
        <dbReference type="SAM" id="Phobius"/>
    </source>
</evidence>
<dbReference type="OrthoDB" id="5766995at2"/>
<evidence type="ECO:0008006" key="4">
    <source>
        <dbReference type="Google" id="ProtNLM"/>
    </source>
</evidence>
<feature type="transmembrane region" description="Helical" evidence="1">
    <location>
        <begin position="20"/>
        <end position="43"/>
    </location>
</feature>
<dbReference type="Proteomes" id="UP000198814">
    <property type="component" value="Unassembled WGS sequence"/>
</dbReference>
<keyword evidence="1" id="KW-0812">Transmembrane</keyword>
<proteinExistence type="predicted"/>
<dbReference type="EMBL" id="FODO01000009">
    <property type="protein sequence ID" value="SEO40415.1"/>
    <property type="molecule type" value="Genomic_DNA"/>
</dbReference>